<evidence type="ECO:0000313" key="1">
    <source>
        <dbReference type="EMBL" id="KAG2282059.1"/>
    </source>
</evidence>
<organism evidence="1 2">
    <name type="scientific">Brassica carinata</name>
    <name type="common">Ethiopian mustard</name>
    <name type="synonym">Abyssinian cabbage</name>
    <dbReference type="NCBI Taxonomy" id="52824"/>
    <lineage>
        <taxon>Eukaryota</taxon>
        <taxon>Viridiplantae</taxon>
        <taxon>Streptophyta</taxon>
        <taxon>Embryophyta</taxon>
        <taxon>Tracheophyta</taxon>
        <taxon>Spermatophyta</taxon>
        <taxon>Magnoliopsida</taxon>
        <taxon>eudicotyledons</taxon>
        <taxon>Gunneridae</taxon>
        <taxon>Pentapetalae</taxon>
        <taxon>rosids</taxon>
        <taxon>malvids</taxon>
        <taxon>Brassicales</taxon>
        <taxon>Brassicaceae</taxon>
        <taxon>Brassiceae</taxon>
        <taxon>Brassica</taxon>
    </lineage>
</organism>
<protein>
    <submittedName>
        <fullName evidence="1">Uncharacterized protein</fullName>
    </submittedName>
</protein>
<name>A0A8X7UKR9_BRACI</name>
<dbReference type="EMBL" id="JAAMPC010000011">
    <property type="protein sequence ID" value="KAG2282059.1"/>
    <property type="molecule type" value="Genomic_DNA"/>
</dbReference>
<keyword evidence="2" id="KW-1185">Reference proteome</keyword>
<dbReference type="AlphaFoldDB" id="A0A8X7UKR9"/>
<accession>A0A8X7UKR9</accession>
<comment type="caution">
    <text evidence="1">The sequence shown here is derived from an EMBL/GenBank/DDBJ whole genome shotgun (WGS) entry which is preliminary data.</text>
</comment>
<dbReference type="Proteomes" id="UP000886595">
    <property type="component" value="Unassembled WGS sequence"/>
</dbReference>
<proteinExistence type="predicted"/>
<gene>
    <name evidence="1" type="ORF">Bca52824_053279</name>
</gene>
<sequence length="49" mass="5985">MRDQFAIAVKEARERRTRAPTHRRVISHQTMEEEYFYANPRECLCEVKM</sequence>
<reference evidence="1 2" key="1">
    <citation type="submission" date="2020-02" db="EMBL/GenBank/DDBJ databases">
        <authorList>
            <person name="Ma Q."/>
            <person name="Huang Y."/>
            <person name="Song X."/>
            <person name="Pei D."/>
        </authorList>
    </citation>
    <scope>NUCLEOTIDE SEQUENCE [LARGE SCALE GENOMIC DNA]</scope>
    <source>
        <strain evidence="1">Sxm20200214</strain>
        <tissue evidence="1">Leaf</tissue>
    </source>
</reference>
<evidence type="ECO:0000313" key="2">
    <source>
        <dbReference type="Proteomes" id="UP000886595"/>
    </source>
</evidence>